<dbReference type="Pfam" id="PF00652">
    <property type="entry name" value="Ricin_B_lectin"/>
    <property type="match status" value="1"/>
</dbReference>
<organism evidence="3 4">
    <name type="scientific">Sphaerisporangium corydalis</name>
    <dbReference type="NCBI Taxonomy" id="1441875"/>
    <lineage>
        <taxon>Bacteria</taxon>
        <taxon>Bacillati</taxon>
        <taxon>Actinomycetota</taxon>
        <taxon>Actinomycetes</taxon>
        <taxon>Streptosporangiales</taxon>
        <taxon>Streptosporangiaceae</taxon>
        <taxon>Sphaerisporangium</taxon>
    </lineage>
</organism>
<dbReference type="InterPro" id="IPR011050">
    <property type="entry name" value="Pectin_lyase_fold/virulence"/>
</dbReference>
<feature type="signal peptide" evidence="1">
    <location>
        <begin position="1"/>
        <end position="37"/>
    </location>
</feature>
<dbReference type="InterPro" id="IPR000772">
    <property type="entry name" value="Ricin_B_lectin"/>
</dbReference>
<dbReference type="SUPFAM" id="SSF51126">
    <property type="entry name" value="Pectin lyase-like"/>
    <property type="match status" value="2"/>
</dbReference>
<evidence type="ECO:0000259" key="2">
    <source>
        <dbReference type="SMART" id="SM00458"/>
    </source>
</evidence>
<dbReference type="CDD" id="cd23418">
    <property type="entry name" value="beta-trefoil_Ricin_XLN-like"/>
    <property type="match status" value="1"/>
</dbReference>
<evidence type="ECO:0000256" key="1">
    <source>
        <dbReference type="SAM" id="SignalP"/>
    </source>
</evidence>
<keyword evidence="4" id="KW-1185">Reference proteome</keyword>
<dbReference type="EMBL" id="JBHSFN010000045">
    <property type="protein sequence ID" value="MFC4592266.1"/>
    <property type="molecule type" value="Genomic_DNA"/>
</dbReference>
<feature type="domain" description="Ricin B lectin" evidence="2">
    <location>
        <begin position="666"/>
        <end position="794"/>
    </location>
</feature>
<dbReference type="SMART" id="SM00458">
    <property type="entry name" value="RICIN"/>
    <property type="match status" value="1"/>
</dbReference>
<comment type="caution">
    <text evidence="3">The sequence shown here is derived from an EMBL/GenBank/DDBJ whole genome shotgun (WGS) entry which is preliminary data.</text>
</comment>
<evidence type="ECO:0000313" key="3">
    <source>
        <dbReference type="EMBL" id="MFC4592266.1"/>
    </source>
</evidence>
<evidence type="ECO:0000313" key="4">
    <source>
        <dbReference type="Proteomes" id="UP001595891"/>
    </source>
</evidence>
<reference evidence="4" key="1">
    <citation type="journal article" date="2019" name="Int. J. Syst. Evol. Microbiol.">
        <title>The Global Catalogue of Microorganisms (GCM) 10K type strain sequencing project: providing services to taxonomists for standard genome sequencing and annotation.</title>
        <authorList>
            <consortium name="The Broad Institute Genomics Platform"/>
            <consortium name="The Broad Institute Genome Sequencing Center for Infectious Disease"/>
            <person name="Wu L."/>
            <person name="Ma J."/>
        </authorList>
    </citation>
    <scope>NUCLEOTIDE SEQUENCE [LARGE SCALE GENOMIC DNA]</scope>
    <source>
        <strain evidence="4">CCUG 49560</strain>
    </source>
</reference>
<dbReference type="Gene3D" id="2.160.20.10">
    <property type="entry name" value="Single-stranded right-handed beta-helix, Pectin lyase-like"/>
    <property type="match status" value="2"/>
</dbReference>
<gene>
    <name evidence="3" type="ORF">ACFO8L_39685</name>
</gene>
<feature type="chain" id="PRO_5046713409" evidence="1">
    <location>
        <begin position="38"/>
        <end position="794"/>
    </location>
</feature>
<dbReference type="InterPro" id="IPR035992">
    <property type="entry name" value="Ricin_B-like_lectins"/>
</dbReference>
<dbReference type="SUPFAM" id="SSF50370">
    <property type="entry name" value="Ricin B-like lectins"/>
    <property type="match status" value="1"/>
</dbReference>
<dbReference type="RefSeq" id="WP_262849083.1">
    <property type="nucleotide sequence ID" value="NZ_JANZYP010000081.1"/>
</dbReference>
<protein>
    <submittedName>
        <fullName evidence="3">RICIN domain-containing protein</fullName>
    </submittedName>
</protein>
<dbReference type="Gene3D" id="2.80.10.50">
    <property type="match status" value="1"/>
</dbReference>
<proteinExistence type="predicted"/>
<dbReference type="Proteomes" id="UP001595891">
    <property type="component" value="Unassembled WGS sequence"/>
</dbReference>
<accession>A0ABV9ERI5</accession>
<keyword evidence="1" id="KW-0732">Signal</keyword>
<name>A0ABV9ERI5_9ACTN</name>
<dbReference type="PANTHER" id="PTHR36453:SF2">
    <property type="entry name" value="APPLE DOMAIN-CONTAINING PROTEIN"/>
    <property type="match status" value="1"/>
</dbReference>
<dbReference type="PANTHER" id="PTHR36453">
    <property type="entry name" value="SECRETED PROTEIN-RELATED"/>
    <property type="match status" value="1"/>
</dbReference>
<sequence length="794" mass="83404">MFESSYFAVRRLVTAGVAAMGLAAAVALVAPASPASAATTTLYASPSGSGTSCSADQPCSVTDAQTAVRSRVGGMSGDIVVELADGVYRLSSPLRLTAADSGTNGYQVIWRAAASAHPVISGARAVTGWTLADSGKNIWRAGVGTGIDTRQLYVNGAIATRARTSVNRSDFTASSTGMRFTNSALSYLNNLAGQNRVEMESVGSFTDRYVPVQSISGNLITMQQPAWNNNNFGYDTFASPHRAGPLYLENAYEFLDSAGEWYINPGTGVLYYIPASGQNMSNVSVELPVLQSLVDIGGTYDAPAHHITFSGVTFSGTSWLGPSGNQGFADQQTGSYIAGNWSWPGFGSCNEGCQQFEAARPNWFQMPAAVQVSAANTITFTDSQFVNLGQTAVGIGNDANGHASGVGLGASNITVTRSEIARSSAGGIVIGGVRADAHHPSDQRMVNRNITVSNNRIHDLGVDYRGVVSVLPTYVTTATISHNEVYNMPYTGMSIGYGWGANEPGGNTSYTNRGLYNYQPRYTTATTASGNQLIGNYVHDVMQQMTDGGCIYTLSWNPSAVISDNYCLRTNGWFGLYFDEGSKYYTARGNVFSSIGTWATANYWGGENMGNFTVTGNWTSSGSTNITNGDRGNVVNNNVTVTNGAWPSGAQAVMAAAGPQSGGGGQQNVRIVGAGSGRCVDITGSSTANGTQAQIWDCGSGTNQRFTVTSGRQLQVYGNKCLDANAQGTTNGTQVIIWDCNGQANQQWTVNSNGSITGVQSGLCLDVPSNATANGTKLNLWACNGGANQRWSLS</sequence>
<dbReference type="InterPro" id="IPR012334">
    <property type="entry name" value="Pectin_lyas_fold"/>
</dbReference>
<dbReference type="InterPro" id="IPR006626">
    <property type="entry name" value="PbH1"/>
</dbReference>
<dbReference type="PROSITE" id="PS50231">
    <property type="entry name" value="RICIN_B_LECTIN"/>
    <property type="match status" value="1"/>
</dbReference>
<dbReference type="SMART" id="SM00710">
    <property type="entry name" value="PbH1"/>
    <property type="match status" value="6"/>
</dbReference>